<evidence type="ECO:0000256" key="1">
    <source>
        <dbReference type="ARBA" id="ARBA00023157"/>
    </source>
</evidence>
<dbReference type="PROSITE" id="PS00022">
    <property type="entry name" value="EGF_1"/>
    <property type="match status" value="1"/>
</dbReference>
<evidence type="ECO:0000259" key="5">
    <source>
        <dbReference type="PROSITE" id="PS51406"/>
    </source>
</evidence>
<organism evidence="6 7">
    <name type="scientific">Stylophora pistillata</name>
    <name type="common">Smooth cauliflower coral</name>
    <dbReference type="NCBI Taxonomy" id="50429"/>
    <lineage>
        <taxon>Eukaryota</taxon>
        <taxon>Metazoa</taxon>
        <taxon>Cnidaria</taxon>
        <taxon>Anthozoa</taxon>
        <taxon>Hexacorallia</taxon>
        <taxon>Scleractinia</taxon>
        <taxon>Astrocoeniina</taxon>
        <taxon>Pocilloporidae</taxon>
        <taxon>Stylophora</taxon>
    </lineage>
</organism>
<evidence type="ECO:0000313" key="7">
    <source>
        <dbReference type="Proteomes" id="UP000225706"/>
    </source>
</evidence>
<dbReference type="PANTHER" id="PTHR19143">
    <property type="entry name" value="FIBRINOGEN/TENASCIN/ANGIOPOEITIN"/>
    <property type="match status" value="1"/>
</dbReference>
<name>A0A2B4RZ31_STYPI</name>
<feature type="domain" description="Apple" evidence="4">
    <location>
        <begin position="344"/>
        <end position="426"/>
    </location>
</feature>
<dbReference type="Pfam" id="PF00024">
    <property type="entry name" value="PAN_1"/>
    <property type="match status" value="3"/>
</dbReference>
<evidence type="ECO:0000259" key="3">
    <source>
        <dbReference type="PROSITE" id="PS50026"/>
    </source>
</evidence>
<dbReference type="FunFam" id="3.90.215.10:FF:000001">
    <property type="entry name" value="Tenascin isoform 1"/>
    <property type="match status" value="1"/>
</dbReference>
<dbReference type="SUPFAM" id="SSF56496">
    <property type="entry name" value="Fibrinogen C-terminal domain-like"/>
    <property type="match status" value="1"/>
</dbReference>
<dbReference type="GO" id="GO:0005615">
    <property type="term" value="C:extracellular space"/>
    <property type="evidence" value="ECO:0007669"/>
    <property type="project" value="TreeGrafter"/>
</dbReference>
<dbReference type="InterPro" id="IPR003609">
    <property type="entry name" value="Pan_app"/>
</dbReference>
<dbReference type="Proteomes" id="UP000225706">
    <property type="component" value="Unassembled WGS sequence"/>
</dbReference>
<feature type="disulfide bond" evidence="2">
    <location>
        <begin position="124"/>
        <end position="133"/>
    </location>
</feature>
<comment type="caution">
    <text evidence="6">The sequence shown here is derived from an EMBL/GenBank/DDBJ whole genome shotgun (WGS) entry which is preliminary data.</text>
</comment>
<gene>
    <name evidence="6" type="primary">FCN1</name>
    <name evidence="6" type="ORF">AWC38_SpisGene13910</name>
</gene>
<dbReference type="NCBIfam" id="NF040941">
    <property type="entry name" value="GGGWT_bact"/>
    <property type="match status" value="1"/>
</dbReference>
<dbReference type="SMART" id="SM00473">
    <property type="entry name" value="PAN_AP"/>
    <property type="match status" value="3"/>
</dbReference>
<reference evidence="7" key="1">
    <citation type="journal article" date="2017" name="bioRxiv">
        <title>Comparative analysis of the genomes of Stylophora pistillata and Acropora digitifera provides evidence for extensive differences between species of corals.</title>
        <authorList>
            <person name="Voolstra C.R."/>
            <person name="Li Y."/>
            <person name="Liew Y.J."/>
            <person name="Baumgarten S."/>
            <person name="Zoccola D."/>
            <person name="Flot J.-F."/>
            <person name="Tambutte S."/>
            <person name="Allemand D."/>
            <person name="Aranda M."/>
        </authorList>
    </citation>
    <scope>NUCLEOTIDE SEQUENCE [LARGE SCALE GENOMIC DNA]</scope>
</reference>
<evidence type="ECO:0000259" key="4">
    <source>
        <dbReference type="PROSITE" id="PS50948"/>
    </source>
</evidence>
<protein>
    <submittedName>
        <fullName evidence="6">Ficolin-1</fullName>
    </submittedName>
</protein>
<dbReference type="PROSITE" id="PS00514">
    <property type="entry name" value="FIBRINOGEN_C_1"/>
    <property type="match status" value="1"/>
</dbReference>
<dbReference type="PROSITE" id="PS01186">
    <property type="entry name" value="EGF_2"/>
    <property type="match status" value="1"/>
</dbReference>
<dbReference type="SMART" id="SM00186">
    <property type="entry name" value="FBG"/>
    <property type="match status" value="1"/>
</dbReference>
<accession>A0A2B4RZ31</accession>
<feature type="domain" description="EGF-like" evidence="3">
    <location>
        <begin position="94"/>
        <end position="134"/>
    </location>
</feature>
<dbReference type="SMART" id="SM00181">
    <property type="entry name" value="EGF"/>
    <property type="match status" value="1"/>
</dbReference>
<dbReference type="InterPro" id="IPR036056">
    <property type="entry name" value="Fibrinogen-like_C"/>
</dbReference>
<keyword evidence="2" id="KW-0245">EGF-like domain</keyword>
<dbReference type="Gene3D" id="3.90.215.10">
    <property type="entry name" value="Gamma Fibrinogen, chain A, domain 1"/>
    <property type="match status" value="1"/>
</dbReference>
<dbReference type="InterPro" id="IPR000742">
    <property type="entry name" value="EGF"/>
</dbReference>
<dbReference type="EMBL" id="LSMT01000271">
    <property type="protein sequence ID" value="PFX21587.1"/>
    <property type="molecule type" value="Genomic_DNA"/>
</dbReference>
<dbReference type="InterPro" id="IPR050373">
    <property type="entry name" value="Fibrinogen_C-term_domain"/>
</dbReference>
<evidence type="ECO:0000313" key="6">
    <source>
        <dbReference type="EMBL" id="PFX21587.1"/>
    </source>
</evidence>
<feature type="domain" description="Fibrinogen C-terminal" evidence="5">
    <location>
        <begin position="132"/>
        <end position="332"/>
    </location>
</feature>
<dbReference type="OrthoDB" id="5959148at2759"/>
<dbReference type="PROSITE" id="PS50948">
    <property type="entry name" value="PAN"/>
    <property type="match status" value="1"/>
</dbReference>
<dbReference type="InterPro" id="IPR002181">
    <property type="entry name" value="Fibrinogen_a/b/g_C_dom"/>
</dbReference>
<evidence type="ECO:0000256" key="2">
    <source>
        <dbReference type="PROSITE-ProRule" id="PRU00076"/>
    </source>
</evidence>
<dbReference type="AlphaFoldDB" id="A0A2B4RZ31"/>
<dbReference type="PANTHER" id="PTHR19143:SF458">
    <property type="entry name" value="FIBRINOGEN C-TERMINAL DOMAIN-CONTAINING PROTEIN-RELATED"/>
    <property type="match status" value="1"/>
</dbReference>
<dbReference type="PROSITE" id="PS51406">
    <property type="entry name" value="FIBRINOGEN_C_2"/>
    <property type="match status" value="1"/>
</dbReference>
<dbReference type="CDD" id="cd00087">
    <property type="entry name" value="FReD"/>
    <property type="match status" value="1"/>
</dbReference>
<sequence>MVLGLGRVNTNDLHALNFAAEIIGHKLIGRVIAETEEDSEDACQLKCVAKSRCLSYNFGSAEDGKRFKCQLSDSDRFAAADNFTQEDKFSYRGIQSPCENGGSICGEKGICIPNYQDGSVRCKCKDGYRGPTCAIKPAESCAELLQSGWNSSGLYTINPDGNSPIQVLCDMKTDGGGWTVFQRRLDGSVDFFLGWESYKNGFGNLSGEFWLGNDNLHRLTAADDVKLRVDLEDFDGNVVYAEYTTFKVADEADKYRLLIGGYNGTAGDSMAGDFSLSDMQFSTKDSENDKHSRDHCASRFKGAWWYKNCHRSNLNGIYHSGPYSSKADGVCWLFGVVNIQIVPCITKEFKEPVANKALLNQVISIPRVKTAEICEIQCFIKATCESYNFGPNKDGDHVCELSDSDCVRDPDDLVTRQDFLYHATKFFGVVNFQIVPWITKEFKEPVANKALLNQVISIPRVKTAEICEIQCFIKATCESYNFGPNKDGDHVCELSDSDCVRDPDDLVTRQDFLYHATKILNTKLISSFVHRTLETSVKQTKETISAKPYHKKTTPIVCKIDTGTETNVISKTKFDKIITSPSDKALGPLQILTAYGGQKIECMGTCQLFIHYKGKIKEVPFTVTNVQGPTILGLKTCEELGLVTINCSIQADSKDPGAGPVVHPLRAVPVHLREMFKVELDNMEELGVIVPVNEPADWVNSVVLRETVNDNGEIAKLRVCLGP</sequence>
<dbReference type="InterPro" id="IPR020837">
    <property type="entry name" value="Fibrinogen_CS"/>
</dbReference>
<keyword evidence="7" id="KW-1185">Reference proteome</keyword>
<dbReference type="InterPro" id="IPR014716">
    <property type="entry name" value="Fibrinogen_a/b/g_C_1"/>
</dbReference>
<keyword evidence="1 2" id="KW-1015">Disulfide bond</keyword>
<dbReference type="PROSITE" id="PS50026">
    <property type="entry name" value="EGF_3"/>
    <property type="match status" value="1"/>
</dbReference>
<feature type="disulfide bond" evidence="2">
    <location>
        <begin position="105"/>
        <end position="122"/>
    </location>
</feature>
<comment type="caution">
    <text evidence="2">Lacks conserved residue(s) required for the propagation of feature annotation.</text>
</comment>
<proteinExistence type="predicted"/>
<dbReference type="Pfam" id="PF00147">
    <property type="entry name" value="Fibrinogen_C"/>
    <property type="match status" value="1"/>
</dbReference>